<dbReference type="SUPFAM" id="SSF109854">
    <property type="entry name" value="DinB/YfiT-like putative metalloenzymes"/>
    <property type="match status" value="1"/>
</dbReference>
<dbReference type="Pfam" id="PF12867">
    <property type="entry name" value="DinB_2"/>
    <property type="match status" value="1"/>
</dbReference>
<dbReference type="NCBIfam" id="NF047843">
    <property type="entry name" value="MST_Rv0443"/>
    <property type="match status" value="1"/>
</dbReference>
<organism evidence="2 3">
    <name type="scientific">Rothia mucilaginosa</name>
    <dbReference type="NCBI Taxonomy" id="43675"/>
    <lineage>
        <taxon>Bacteria</taxon>
        <taxon>Bacillati</taxon>
        <taxon>Actinomycetota</taxon>
        <taxon>Actinomycetes</taxon>
        <taxon>Micrococcales</taxon>
        <taxon>Micrococcaceae</taxon>
        <taxon>Rothia</taxon>
    </lineage>
</organism>
<dbReference type="InterPro" id="IPR034660">
    <property type="entry name" value="DinB/YfiT-like"/>
</dbReference>
<dbReference type="Proteomes" id="UP000218628">
    <property type="component" value="Chromosome"/>
</dbReference>
<dbReference type="Gene3D" id="1.20.120.450">
    <property type="entry name" value="dinb family like domain"/>
    <property type="match status" value="1"/>
</dbReference>
<feature type="domain" description="DinB-like" evidence="1">
    <location>
        <begin position="21"/>
        <end position="159"/>
    </location>
</feature>
<dbReference type="InterPro" id="IPR024775">
    <property type="entry name" value="DinB-like"/>
</dbReference>
<dbReference type="EMBL" id="CP023510">
    <property type="protein sequence ID" value="ATF63358.1"/>
    <property type="molecule type" value="Genomic_DNA"/>
</dbReference>
<reference evidence="3" key="1">
    <citation type="submission" date="2017-09" db="EMBL/GenBank/DDBJ databases">
        <title>FDA dAtabase for Regulatory Grade micrObial Sequences (FDA-ARGOS): Supporting development and validation of Infectious Disease Dx tests.</title>
        <authorList>
            <person name="Minogue T."/>
            <person name="Wolcott M."/>
            <person name="Wasieloski L."/>
            <person name="Aguilar W."/>
            <person name="Moore D."/>
            <person name="Tallon L."/>
            <person name="Sadzewicz L."/>
            <person name="Ott S."/>
            <person name="Zhao X."/>
            <person name="Nagaraj S."/>
            <person name="Vavikolanu K."/>
            <person name="Aluvathingal J."/>
            <person name="Nadendla S."/>
            <person name="Sichtig H."/>
        </authorList>
    </citation>
    <scope>NUCLEOTIDE SEQUENCE [LARGE SCALE GENOMIC DNA]</scope>
    <source>
        <strain evidence="3">FDAARGOS_369</strain>
    </source>
</reference>
<name>A0A291DFX9_9MICC</name>
<evidence type="ECO:0000313" key="3">
    <source>
        <dbReference type="Proteomes" id="UP000218628"/>
    </source>
</evidence>
<gene>
    <name evidence="2" type="ORF">CO690_06575</name>
</gene>
<dbReference type="AlphaFoldDB" id="A0A291DFX9"/>
<evidence type="ECO:0000313" key="2">
    <source>
        <dbReference type="EMBL" id="ATF63358.1"/>
    </source>
</evidence>
<dbReference type="RefSeq" id="WP_049363487.1">
    <property type="nucleotide sequence ID" value="NZ_CBDEMO010000096.1"/>
</dbReference>
<accession>A0A291DFX9</accession>
<proteinExistence type="predicted"/>
<sequence length="173" mass="18623">MKTHDILRDAASRPGIEAAVAVKGLSAEALNAHPGGHPNSIAWLLWHAGRQMDMQLSALNGQPQVWETQGFRERFNLGELGDTMGYGHTAEQARSIVVEDSALLVEYLVATDEALADYAQTLSEADLSEIIDRSWTPPVTRGMRLVSLIDDATQHVGQAAYAAGILAAQDFAA</sequence>
<evidence type="ECO:0000259" key="1">
    <source>
        <dbReference type="Pfam" id="PF12867"/>
    </source>
</evidence>
<protein>
    <submittedName>
        <fullName evidence="2">DinB family protein</fullName>
    </submittedName>
</protein>